<evidence type="ECO:0000313" key="5">
    <source>
        <dbReference type="EMBL" id="KAG2302753.1"/>
    </source>
</evidence>
<evidence type="ECO:0000256" key="3">
    <source>
        <dbReference type="SAM" id="SignalP"/>
    </source>
</evidence>
<name>A0A8X7S812_BRACI</name>
<comment type="caution">
    <text evidence="5">The sequence shown here is derived from an EMBL/GenBank/DDBJ whole genome shotgun (WGS) entry which is preliminary data.</text>
</comment>
<feature type="domain" description="Gnk2-homologous" evidence="4">
    <location>
        <begin position="139"/>
        <end position="255"/>
    </location>
</feature>
<keyword evidence="2" id="KW-0677">Repeat</keyword>
<dbReference type="AlphaFoldDB" id="A0A8X7S812"/>
<dbReference type="Pfam" id="PF01657">
    <property type="entry name" value="Stress-antifung"/>
    <property type="match status" value="2"/>
</dbReference>
<dbReference type="FunFam" id="3.30.430.20:FF:000003">
    <property type="entry name" value="Cysteine-rich RLK (RECEPTOR-like protein kinase) 10"/>
    <property type="match status" value="1"/>
</dbReference>
<gene>
    <name evidence="5" type="ORF">Bca52824_031404</name>
</gene>
<accession>A0A8X7S812</accession>
<dbReference type="CDD" id="cd23509">
    <property type="entry name" value="Gnk2-like"/>
    <property type="match status" value="2"/>
</dbReference>
<organism evidence="5 6">
    <name type="scientific">Brassica carinata</name>
    <name type="common">Ethiopian mustard</name>
    <name type="synonym">Abyssinian cabbage</name>
    <dbReference type="NCBI Taxonomy" id="52824"/>
    <lineage>
        <taxon>Eukaryota</taxon>
        <taxon>Viridiplantae</taxon>
        <taxon>Streptophyta</taxon>
        <taxon>Embryophyta</taxon>
        <taxon>Tracheophyta</taxon>
        <taxon>Spermatophyta</taxon>
        <taxon>Magnoliopsida</taxon>
        <taxon>eudicotyledons</taxon>
        <taxon>Gunneridae</taxon>
        <taxon>Pentapetalae</taxon>
        <taxon>rosids</taxon>
        <taxon>malvids</taxon>
        <taxon>Brassicales</taxon>
        <taxon>Brassicaceae</taxon>
        <taxon>Brassiceae</taxon>
        <taxon>Brassica</taxon>
    </lineage>
</organism>
<protein>
    <recommendedName>
        <fullName evidence="4">Gnk2-homologous domain-containing protein</fullName>
    </recommendedName>
</protein>
<evidence type="ECO:0000256" key="1">
    <source>
        <dbReference type="ARBA" id="ARBA00022729"/>
    </source>
</evidence>
<evidence type="ECO:0000259" key="4">
    <source>
        <dbReference type="PROSITE" id="PS51473"/>
    </source>
</evidence>
<dbReference type="Gene3D" id="3.30.430.20">
    <property type="entry name" value="Gnk2 domain, C-X8-C-X2-C motif"/>
    <property type="match status" value="2"/>
</dbReference>
<dbReference type="PANTHER" id="PTHR32099">
    <property type="entry name" value="CYSTEINE-RICH REPEAT SECRETORY PROTEIN"/>
    <property type="match status" value="1"/>
</dbReference>
<sequence>MAIFIRFPAFLFYFLLVSLLSHQIISQPQHMHTFCDNLSENFTQTSQYKSNRETLLSSLRDRSSLGTYYNATVGLSPDTIYGMFLCRGDITKTSCSNCVKTATLEVTKNNCTNINDAIAYYEECMVRYSNVSFFSLVESVPWASRYSVSSFPDSLLNPFQRTLSDKVEQLIILTASKSSLSSSTPYYVKVRKQVNHFDGSYTLDTTVQCSPDLDSANCSVCLRLAVQGVSSCCSNARIAQFFIPKCFLKYDTSGLPTTQSPSGSFSVHAMKGEHNTGGLDYYFFNSSTCVCVNMLKSVFTFYIEIAIFFLKELF</sequence>
<evidence type="ECO:0000256" key="2">
    <source>
        <dbReference type="ARBA" id="ARBA00022737"/>
    </source>
</evidence>
<dbReference type="Proteomes" id="UP000886595">
    <property type="component" value="Unassembled WGS sequence"/>
</dbReference>
<keyword evidence="1 3" id="KW-0732">Signal</keyword>
<proteinExistence type="predicted"/>
<dbReference type="EMBL" id="JAAMPC010000007">
    <property type="protein sequence ID" value="KAG2302753.1"/>
    <property type="molecule type" value="Genomic_DNA"/>
</dbReference>
<evidence type="ECO:0000313" key="6">
    <source>
        <dbReference type="Proteomes" id="UP000886595"/>
    </source>
</evidence>
<feature type="chain" id="PRO_5036488729" description="Gnk2-homologous domain-containing protein" evidence="3">
    <location>
        <begin position="27"/>
        <end position="314"/>
    </location>
</feature>
<dbReference type="PROSITE" id="PS51473">
    <property type="entry name" value="GNK2"/>
    <property type="match status" value="2"/>
</dbReference>
<reference evidence="5 6" key="1">
    <citation type="submission" date="2020-02" db="EMBL/GenBank/DDBJ databases">
        <authorList>
            <person name="Ma Q."/>
            <person name="Huang Y."/>
            <person name="Song X."/>
            <person name="Pei D."/>
        </authorList>
    </citation>
    <scope>NUCLEOTIDE SEQUENCE [LARGE SCALE GENOMIC DNA]</scope>
    <source>
        <strain evidence="5">Sxm20200214</strain>
        <tissue evidence="5">Leaf</tissue>
    </source>
</reference>
<dbReference type="InterPro" id="IPR002902">
    <property type="entry name" value="GNK2"/>
</dbReference>
<feature type="domain" description="Gnk2-homologous" evidence="4">
    <location>
        <begin position="30"/>
        <end position="133"/>
    </location>
</feature>
<dbReference type="OrthoDB" id="688481at2759"/>
<keyword evidence="6" id="KW-1185">Reference proteome</keyword>
<dbReference type="PANTHER" id="PTHR32099:SF29">
    <property type="entry name" value="CYSTEINE-RICH REPEAT SECRETORY PROTEIN 8"/>
    <property type="match status" value="1"/>
</dbReference>
<dbReference type="InterPro" id="IPR038408">
    <property type="entry name" value="GNK2_sf"/>
</dbReference>
<feature type="signal peptide" evidence="3">
    <location>
        <begin position="1"/>
        <end position="26"/>
    </location>
</feature>